<feature type="compositionally biased region" description="Basic and acidic residues" evidence="1">
    <location>
        <begin position="20"/>
        <end position="31"/>
    </location>
</feature>
<feature type="region of interest" description="Disordered" evidence="1">
    <location>
        <begin position="1"/>
        <end position="56"/>
    </location>
</feature>
<accession>A0AAI9EA40</accession>
<evidence type="ECO:0000313" key="4">
    <source>
        <dbReference type="Proteomes" id="UP001296104"/>
    </source>
</evidence>
<feature type="transmembrane region" description="Helical" evidence="2">
    <location>
        <begin position="217"/>
        <end position="243"/>
    </location>
</feature>
<sequence length="869" mass="97396">MASLHSRNDALPDDISQDTELTRLNEAHRSPDTPGTHFSGTTVHSSRDVESDTEPLKPETLHQAPEKLPFLRVVLPQAFALLWTVPITVLLVLNIKGRIIGASAWCPGGRCYPEIYIGGSKEATQLTAKNDRESHNLLGALQLAAKALEVWFILITTWLVYMVTVKLADRPSGIPVGYLTRPSEFAELASLLDSALWSTLRRMPGRRASARKARKRIWVFIAITIFLCILCNLMGPSVAVLVLPSLQWQPTKAFGNSTFDNWKSNNPPSIGGFARQDAFPCTPGNFTDRHYSCASRTPNYLDSWVESSFTTTSTDTAIVSAQDLVSFRYNSTIVPTPQGNVEYVIWTPNRQVLQQLSSDLKWVQWLSKGHARNELPDTATFDSFVPYNNTVQTYIHRRGPVLGGIVHTWMGYNTEKHFTVLLDTNRSVRCYRNYNLTNTPRCWGTCAAAKEGNYTRCIPLGTGWSGYKTANFSIDRKWNKDIDHFGPYLQFNIFFTPYAAFLPNGNLPSTLTSAGFSAKCLDYSLQVGTDRGECDWDAFWRTGTSDPFLKPRSENVTTVQFDWNPSDDPGFANNTHLAIDFVAFRSFADYTLDPSWVSNPLWSSITTLNFTNEMFPLVSVPVDPAWTLAAWSADFNGIVDATRAAPARAQKLFDNFAKLYKTRNTLDPIWSLRDYLNGVGLIPVLQTLSMIEYNSTQTATPPTTEDPEHPLLQREAQIYVWAYGMSSRTAYLGVAVTICGCLVVLIEIMLGLFDRRAFRSPTQLLIAALEHRYNGEFNGISDEKSAARFATRMLIKNPVTARNRASAVEFEVLKLLFRVRAAKHPILGADSATEELRTKVDGLFDIIDDVEMYRPHFDPGDVGTKRWGI</sequence>
<comment type="caution">
    <text evidence="3">The sequence shown here is derived from an EMBL/GenBank/DDBJ whole genome shotgun (WGS) entry which is preliminary data.</text>
</comment>
<evidence type="ECO:0000313" key="3">
    <source>
        <dbReference type="EMBL" id="CAK4030471.1"/>
    </source>
</evidence>
<dbReference type="EMBL" id="CAVMBE010000037">
    <property type="protein sequence ID" value="CAK4030471.1"/>
    <property type="molecule type" value="Genomic_DNA"/>
</dbReference>
<keyword evidence="2" id="KW-0812">Transmembrane</keyword>
<keyword evidence="2" id="KW-1133">Transmembrane helix</keyword>
<proteinExistence type="predicted"/>
<keyword evidence="2" id="KW-0472">Membrane</keyword>
<gene>
    <name evidence="3" type="ORF">LECACI_7A005629</name>
</gene>
<reference evidence="3" key="1">
    <citation type="submission" date="2023-11" db="EMBL/GenBank/DDBJ databases">
        <authorList>
            <person name="Alioto T."/>
            <person name="Alioto T."/>
            <person name="Gomez Garrido J."/>
        </authorList>
    </citation>
    <scope>NUCLEOTIDE SEQUENCE</scope>
</reference>
<feature type="compositionally biased region" description="Basic and acidic residues" evidence="1">
    <location>
        <begin position="1"/>
        <end position="10"/>
    </location>
</feature>
<evidence type="ECO:0000256" key="2">
    <source>
        <dbReference type="SAM" id="Phobius"/>
    </source>
</evidence>
<feature type="transmembrane region" description="Helical" evidence="2">
    <location>
        <begin position="730"/>
        <end position="753"/>
    </location>
</feature>
<feature type="compositionally biased region" description="Basic and acidic residues" evidence="1">
    <location>
        <begin position="45"/>
        <end position="56"/>
    </location>
</feature>
<protein>
    <submittedName>
        <fullName evidence="3">Uncharacterized protein</fullName>
    </submittedName>
</protein>
<keyword evidence="4" id="KW-1185">Reference proteome</keyword>
<dbReference type="AlphaFoldDB" id="A0AAI9EA40"/>
<dbReference type="Proteomes" id="UP001296104">
    <property type="component" value="Unassembled WGS sequence"/>
</dbReference>
<organism evidence="3 4">
    <name type="scientific">Lecanosticta acicola</name>
    <dbReference type="NCBI Taxonomy" id="111012"/>
    <lineage>
        <taxon>Eukaryota</taxon>
        <taxon>Fungi</taxon>
        <taxon>Dikarya</taxon>
        <taxon>Ascomycota</taxon>
        <taxon>Pezizomycotina</taxon>
        <taxon>Dothideomycetes</taxon>
        <taxon>Dothideomycetidae</taxon>
        <taxon>Mycosphaerellales</taxon>
        <taxon>Mycosphaerellaceae</taxon>
        <taxon>Lecanosticta</taxon>
    </lineage>
</organism>
<name>A0AAI9EA40_9PEZI</name>
<feature type="transmembrane region" description="Helical" evidence="2">
    <location>
        <begin position="74"/>
        <end position="93"/>
    </location>
</feature>
<evidence type="ECO:0000256" key="1">
    <source>
        <dbReference type="SAM" id="MobiDB-lite"/>
    </source>
</evidence>